<dbReference type="Gene3D" id="3.40.190.10">
    <property type="entry name" value="Periplasmic binding protein-like II"/>
    <property type="match status" value="1"/>
</dbReference>
<sequence>MLGNTPVRRRRGATAVVGLGLVATLSACGGGDGTAEAGAGSGGSGASSGSCTNSIKVDDAPQVSVWAWYPAFEQVVDHFNDTHDDVQICWTNAGQGADEYTAFSTAIEAGSGAPDVIMLEAEVLSTFTIRDALVDLSEYGVGDLEDQFTEGAWSDVTNGDAIYAVPVDGGPMGMLYREDIFTEYGVEVPTTWEEFAAAGQQLKDAGYEGYITNFPTNGNAFIHALMAQKGWAPFTYDAAAPTEIGIDVDTPEAQEVLSYWEGLVDQGLVSTDEAFTADYNTSLVDGTYAVYLAAAWGPGYLQGLSDADEGATWRAAPIPQWEGEEPTQINWGGSTFAVTAQADDPELSARVAQEIFGTDESWEIGIGEAALFPLWRPVLESDGFASREYEFFDGQQIQKDVFLDAASGYPGFTFAPFQTYVYDQQTQQLFAMVEGQVDAAGALSAFEKSLVDYATGQGFTVTE</sequence>
<dbReference type="InterPro" id="IPR050490">
    <property type="entry name" value="Bact_solute-bd_prot1"/>
</dbReference>
<comment type="caution">
    <text evidence="1">The sequence shown here is derived from an EMBL/GenBank/DDBJ whole genome shotgun (WGS) entry which is preliminary data.</text>
</comment>
<dbReference type="RefSeq" id="WP_052022482.1">
    <property type="nucleotide sequence ID" value="NZ_AXCW01000046.1"/>
</dbReference>
<name>A0A021VSM6_9CELL</name>
<dbReference type="SUPFAM" id="SSF53850">
    <property type="entry name" value="Periplasmic binding protein-like II"/>
    <property type="match status" value="1"/>
</dbReference>
<keyword evidence="2" id="KW-1185">Reference proteome</keyword>
<dbReference type="InterPro" id="IPR006059">
    <property type="entry name" value="SBP"/>
</dbReference>
<protein>
    <submittedName>
        <fullName evidence="1">ABC transporter substrate-binding protein</fullName>
    </submittedName>
</protein>
<dbReference type="AlphaFoldDB" id="A0A021VSM6"/>
<gene>
    <name evidence="1" type="ORF">N866_15475</name>
</gene>
<dbReference type="EMBL" id="AXCW01000046">
    <property type="protein sequence ID" value="EYR64128.1"/>
    <property type="molecule type" value="Genomic_DNA"/>
</dbReference>
<dbReference type="Proteomes" id="UP000019753">
    <property type="component" value="Unassembled WGS sequence"/>
</dbReference>
<organism evidence="1 2">
    <name type="scientific">Actinotalea ferrariae CF5-4</name>
    <dbReference type="NCBI Taxonomy" id="948458"/>
    <lineage>
        <taxon>Bacteria</taxon>
        <taxon>Bacillati</taxon>
        <taxon>Actinomycetota</taxon>
        <taxon>Actinomycetes</taxon>
        <taxon>Micrococcales</taxon>
        <taxon>Cellulomonadaceae</taxon>
        <taxon>Actinotalea</taxon>
    </lineage>
</organism>
<proteinExistence type="predicted"/>
<dbReference type="PANTHER" id="PTHR43649">
    <property type="entry name" value="ARABINOSE-BINDING PROTEIN-RELATED"/>
    <property type="match status" value="1"/>
</dbReference>
<reference evidence="1 2" key="1">
    <citation type="submission" date="2014-01" db="EMBL/GenBank/DDBJ databases">
        <title>Actinotalea ferrariae CF5-4.</title>
        <authorList>
            <person name="Chen F."/>
            <person name="Li Y."/>
            <person name="Wang G."/>
        </authorList>
    </citation>
    <scope>NUCLEOTIDE SEQUENCE [LARGE SCALE GENOMIC DNA]</scope>
    <source>
        <strain evidence="1 2">CF5-4</strain>
    </source>
</reference>
<dbReference type="PANTHER" id="PTHR43649:SF14">
    <property type="entry name" value="BLR3389 PROTEIN"/>
    <property type="match status" value="1"/>
</dbReference>
<evidence type="ECO:0000313" key="2">
    <source>
        <dbReference type="Proteomes" id="UP000019753"/>
    </source>
</evidence>
<evidence type="ECO:0000313" key="1">
    <source>
        <dbReference type="EMBL" id="EYR64128.1"/>
    </source>
</evidence>
<accession>A0A021VSM6</accession>
<dbReference type="Pfam" id="PF01547">
    <property type="entry name" value="SBP_bac_1"/>
    <property type="match status" value="1"/>
</dbReference>
<dbReference type="OrthoDB" id="2515046at2"/>